<dbReference type="EMBL" id="JAWPEI010000006">
    <property type="protein sequence ID" value="KAK4724142.1"/>
    <property type="molecule type" value="Genomic_DNA"/>
</dbReference>
<feature type="region of interest" description="Disordered" evidence="1">
    <location>
        <begin position="81"/>
        <end position="111"/>
    </location>
</feature>
<evidence type="ECO:0000313" key="2">
    <source>
        <dbReference type="EMBL" id="KAK4724142.1"/>
    </source>
</evidence>
<proteinExistence type="predicted"/>
<accession>A0AAV9LFS4</accession>
<evidence type="ECO:0008006" key="4">
    <source>
        <dbReference type="Google" id="ProtNLM"/>
    </source>
</evidence>
<dbReference type="Proteomes" id="UP001311915">
    <property type="component" value="Unassembled WGS sequence"/>
</dbReference>
<organism evidence="2 3">
    <name type="scientific">Solanum pinnatisectum</name>
    <name type="common">tansyleaf nightshade</name>
    <dbReference type="NCBI Taxonomy" id="50273"/>
    <lineage>
        <taxon>Eukaryota</taxon>
        <taxon>Viridiplantae</taxon>
        <taxon>Streptophyta</taxon>
        <taxon>Embryophyta</taxon>
        <taxon>Tracheophyta</taxon>
        <taxon>Spermatophyta</taxon>
        <taxon>Magnoliopsida</taxon>
        <taxon>eudicotyledons</taxon>
        <taxon>Gunneridae</taxon>
        <taxon>Pentapetalae</taxon>
        <taxon>asterids</taxon>
        <taxon>lamiids</taxon>
        <taxon>Solanales</taxon>
        <taxon>Solanaceae</taxon>
        <taxon>Solanoideae</taxon>
        <taxon>Solaneae</taxon>
        <taxon>Solanum</taxon>
    </lineage>
</organism>
<reference evidence="2 3" key="1">
    <citation type="submission" date="2023-10" db="EMBL/GenBank/DDBJ databases">
        <title>Genome-Wide Identification Analysis in wild type Solanum Pinnatisectum Reveals Some Genes Defensing Phytophthora Infestans.</title>
        <authorList>
            <person name="Sun C."/>
        </authorList>
    </citation>
    <scope>NUCLEOTIDE SEQUENCE [LARGE SCALE GENOMIC DNA]</scope>
    <source>
        <strain evidence="2">LQN</strain>
        <tissue evidence="2">Leaf</tissue>
    </source>
</reference>
<evidence type="ECO:0000313" key="3">
    <source>
        <dbReference type="Proteomes" id="UP001311915"/>
    </source>
</evidence>
<keyword evidence="3" id="KW-1185">Reference proteome</keyword>
<comment type="caution">
    <text evidence="2">The sequence shown here is derived from an EMBL/GenBank/DDBJ whole genome shotgun (WGS) entry which is preliminary data.</text>
</comment>
<name>A0AAV9LFS4_9SOLN</name>
<sequence>MECMMDLKVQAFNKRMDVFKLRFLERPAPTTDISSFRTELDHFRANLDAILVPSIDTPEFAPTTPADDTVLDALYSEDIPQSESTCVQGKRHHSSHTSNATEDAKAKKREH</sequence>
<gene>
    <name evidence="2" type="ORF">R3W88_026921</name>
</gene>
<evidence type="ECO:0000256" key="1">
    <source>
        <dbReference type="SAM" id="MobiDB-lite"/>
    </source>
</evidence>
<protein>
    <recommendedName>
        <fullName evidence="4">Integrase core domain containing protein</fullName>
    </recommendedName>
</protein>
<dbReference type="AlphaFoldDB" id="A0AAV9LFS4"/>